<evidence type="ECO:0000256" key="2">
    <source>
        <dbReference type="ARBA" id="ARBA00023002"/>
    </source>
</evidence>
<evidence type="ECO:0008006" key="5">
    <source>
        <dbReference type="Google" id="ProtNLM"/>
    </source>
</evidence>
<keyword evidence="1" id="KW-0521">NADP</keyword>
<dbReference type="PANTHER" id="PTHR43544">
    <property type="entry name" value="SHORT-CHAIN DEHYDROGENASE/REDUCTASE"/>
    <property type="match status" value="1"/>
</dbReference>
<dbReference type="InterPro" id="IPR036291">
    <property type="entry name" value="NAD(P)-bd_dom_sf"/>
</dbReference>
<proteinExistence type="predicted"/>
<dbReference type="Proteomes" id="UP001595766">
    <property type="component" value="Unassembled WGS sequence"/>
</dbReference>
<protein>
    <recommendedName>
        <fullName evidence="5">Short chain dehydrogenase</fullName>
    </recommendedName>
</protein>
<gene>
    <name evidence="3" type="ORF">ACFOUP_08190</name>
</gene>
<sequence length="66" mass="7492">MANELKQENIICINVNPGWVQTDMGRQKAQFTTEQAVTNILINIISKVSMSDSGKFLNFDGNEYPW</sequence>
<dbReference type="RefSeq" id="WP_241296890.1">
    <property type="nucleotide sequence ID" value="NZ_JAKZGR010000016.1"/>
</dbReference>
<keyword evidence="4" id="KW-1185">Reference proteome</keyword>
<dbReference type="PANTHER" id="PTHR43544:SF7">
    <property type="entry name" value="NADB-LER2"/>
    <property type="match status" value="1"/>
</dbReference>
<accession>A0ABV8EJT8</accession>
<dbReference type="Gene3D" id="3.40.50.720">
    <property type="entry name" value="NAD(P)-binding Rossmann-like Domain"/>
    <property type="match status" value="1"/>
</dbReference>
<evidence type="ECO:0000313" key="4">
    <source>
        <dbReference type="Proteomes" id="UP001595766"/>
    </source>
</evidence>
<name>A0ABV8EJT8_9BACT</name>
<dbReference type="InterPro" id="IPR051468">
    <property type="entry name" value="Fungal_SecMetab_SDRs"/>
</dbReference>
<evidence type="ECO:0000313" key="3">
    <source>
        <dbReference type="EMBL" id="MFC3976352.1"/>
    </source>
</evidence>
<comment type="caution">
    <text evidence="3">The sequence shown here is derived from an EMBL/GenBank/DDBJ whole genome shotgun (WGS) entry which is preliminary data.</text>
</comment>
<keyword evidence="2" id="KW-0560">Oxidoreductase</keyword>
<dbReference type="EMBL" id="JBHSAV010000025">
    <property type="protein sequence ID" value="MFC3976352.1"/>
    <property type="molecule type" value="Genomic_DNA"/>
</dbReference>
<dbReference type="SUPFAM" id="SSF51735">
    <property type="entry name" value="NAD(P)-binding Rossmann-fold domains"/>
    <property type="match status" value="1"/>
</dbReference>
<reference evidence="4" key="1">
    <citation type="journal article" date="2019" name="Int. J. Syst. Evol. Microbiol.">
        <title>The Global Catalogue of Microorganisms (GCM) 10K type strain sequencing project: providing services to taxonomists for standard genome sequencing and annotation.</title>
        <authorList>
            <consortium name="The Broad Institute Genomics Platform"/>
            <consortium name="The Broad Institute Genome Sequencing Center for Infectious Disease"/>
            <person name="Wu L."/>
            <person name="Ma J."/>
        </authorList>
    </citation>
    <scope>NUCLEOTIDE SEQUENCE [LARGE SCALE GENOMIC DNA]</scope>
    <source>
        <strain evidence="4">CECT 8551</strain>
    </source>
</reference>
<evidence type="ECO:0000256" key="1">
    <source>
        <dbReference type="ARBA" id="ARBA00022857"/>
    </source>
</evidence>
<organism evidence="3 4">
    <name type="scientific">Belliella kenyensis</name>
    <dbReference type="NCBI Taxonomy" id="1472724"/>
    <lineage>
        <taxon>Bacteria</taxon>
        <taxon>Pseudomonadati</taxon>
        <taxon>Bacteroidota</taxon>
        <taxon>Cytophagia</taxon>
        <taxon>Cytophagales</taxon>
        <taxon>Cyclobacteriaceae</taxon>
        <taxon>Belliella</taxon>
    </lineage>
</organism>